<dbReference type="KEGG" id="cpau:EHF44_16840"/>
<accession>A0A3G8H3Q5</accession>
<evidence type="ECO:0000256" key="1">
    <source>
        <dbReference type="SAM" id="MobiDB-lite"/>
    </source>
</evidence>
<dbReference type="AlphaFoldDB" id="A0A3G8H3Q5"/>
<sequence length="144" mass="16104">MDIKTIRKLNVRLLERDIGSLSGLARMAGTSQSYLSQCVGPAAIRSIGDEMARRLEHAMGKPFGWLDELHTDESEILLARRVYDRLLTVPSNKLRAIAELLDVRTDDVEMPVDEATVQQGNQKQTGRVITLEDDGKTKKQRSGK</sequence>
<organism evidence="2 3">
    <name type="scientific">Cupriavidus pauculus</name>
    <dbReference type="NCBI Taxonomy" id="82633"/>
    <lineage>
        <taxon>Bacteria</taxon>
        <taxon>Pseudomonadati</taxon>
        <taxon>Pseudomonadota</taxon>
        <taxon>Betaproteobacteria</taxon>
        <taxon>Burkholderiales</taxon>
        <taxon>Burkholderiaceae</taxon>
        <taxon>Cupriavidus</taxon>
    </lineage>
</organism>
<dbReference type="Proteomes" id="UP000270411">
    <property type="component" value="Chromosome 1"/>
</dbReference>
<feature type="region of interest" description="Disordered" evidence="1">
    <location>
        <begin position="116"/>
        <end position="144"/>
    </location>
</feature>
<protein>
    <submittedName>
        <fullName evidence="2">Uncharacterized protein</fullName>
    </submittedName>
</protein>
<evidence type="ECO:0000313" key="2">
    <source>
        <dbReference type="EMBL" id="AZG14949.1"/>
    </source>
</evidence>
<dbReference type="RefSeq" id="WP_124684701.1">
    <property type="nucleotide sequence ID" value="NZ_CP033969.1"/>
</dbReference>
<evidence type="ECO:0000313" key="3">
    <source>
        <dbReference type="Proteomes" id="UP000270411"/>
    </source>
</evidence>
<name>A0A3G8H3Q5_9BURK</name>
<feature type="compositionally biased region" description="Polar residues" evidence="1">
    <location>
        <begin position="116"/>
        <end position="127"/>
    </location>
</feature>
<proteinExistence type="predicted"/>
<reference evidence="3" key="1">
    <citation type="submission" date="2018-11" db="EMBL/GenBank/DDBJ databases">
        <title>FDA dAtabase for Regulatory Grade micrObial Sequences (FDA-ARGOS): Supporting development and validation of Infectious Disease Dx tests.</title>
        <authorList>
            <person name="Goldberg B."/>
            <person name="Campos J."/>
            <person name="Tallon L."/>
            <person name="Sadzewicz L."/>
            <person name="Zhao X."/>
            <person name="Vavikolanu K."/>
            <person name="Mehta A."/>
            <person name="Aluvathingal J."/>
            <person name="Nadendla S."/>
            <person name="Geyer C."/>
            <person name="Nandy P."/>
            <person name="Yan Y."/>
            <person name="Sichtig H."/>
        </authorList>
    </citation>
    <scope>NUCLEOTIDE SEQUENCE [LARGE SCALE GENOMIC DNA]</scope>
    <source>
        <strain evidence="3">FDAARGOS_614</strain>
    </source>
</reference>
<dbReference type="EMBL" id="CP033969">
    <property type="protein sequence ID" value="AZG14949.1"/>
    <property type="molecule type" value="Genomic_DNA"/>
</dbReference>
<dbReference type="OrthoDB" id="8685853at2"/>
<gene>
    <name evidence="2" type="ORF">EHF44_16840</name>
</gene>